<dbReference type="Proteomes" id="UP000019489">
    <property type="component" value="Unassembled WGS sequence"/>
</dbReference>
<comment type="caution">
    <text evidence="1">The sequence shown here is derived from an EMBL/GenBank/DDBJ whole genome shotgun (WGS) entry which is preliminary data.</text>
</comment>
<protein>
    <submittedName>
        <fullName evidence="1">Uncharacterized protein</fullName>
    </submittedName>
</protein>
<reference evidence="1 2" key="1">
    <citation type="submission" date="2013-08" db="EMBL/GenBank/DDBJ databases">
        <title>Intrasporangium oryzae NRRL B-24470.</title>
        <authorList>
            <person name="Liu H."/>
            <person name="Wang G."/>
        </authorList>
    </citation>
    <scope>NUCLEOTIDE SEQUENCE [LARGE SCALE GENOMIC DNA]</scope>
    <source>
        <strain evidence="1 2">NRRL B-24470</strain>
    </source>
</reference>
<dbReference type="AlphaFoldDB" id="W9G933"/>
<dbReference type="EMBL" id="AWSA01000045">
    <property type="protein sequence ID" value="EWT00379.1"/>
    <property type="molecule type" value="Genomic_DNA"/>
</dbReference>
<name>W9G933_9MICO</name>
<accession>W9G933</accession>
<sequence>MVDMRAFEGAKRTEGTAPVVFHFQPKYYVEVQTAEQAQLWEKLFAEECGVKLQEERPSLWKESGKDWVRCESISGSWDGWDDCDQYC</sequence>
<evidence type="ECO:0000313" key="2">
    <source>
        <dbReference type="Proteomes" id="UP000019489"/>
    </source>
</evidence>
<organism evidence="1 2">
    <name type="scientific">Intrasporangium oryzae NRRL B-24470</name>
    <dbReference type="NCBI Taxonomy" id="1386089"/>
    <lineage>
        <taxon>Bacteria</taxon>
        <taxon>Bacillati</taxon>
        <taxon>Actinomycetota</taxon>
        <taxon>Actinomycetes</taxon>
        <taxon>Micrococcales</taxon>
        <taxon>Intrasporangiaceae</taxon>
        <taxon>Intrasporangium</taxon>
    </lineage>
</organism>
<keyword evidence="2" id="KW-1185">Reference proteome</keyword>
<evidence type="ECO:0000313" key="1">
    <source>
        <dbReference type="EMBL" id="EWT00379.1"/>
    </source>
</evidence>
<dbReference type="STRING" id="1386089.N865_16070"/>
<proteinExistence type="predicted"/>
<gene>
    <name evidence="1" type="ORF">N865_16070</name>
</gene>